<feature type="transmembrane region" description="Helical" evidence="1">
    <location>
        <begin position="338"/>
        <end position="361"/>
    </location>
</feature>
<evidence type="ECO:0000313" key="3">
    <source>
        <dbReference type="Proteomes" id="UP000192578"/>
    </source>
</evidence>
<keyword evidence="1" id="KW-1133">Transmembrane helix</keyword>
<keyword evidence="1" id="KW-0472">Membrane</keyword>
<feature type="transmembrane region" description="Helical" evidence="1">
    <location>
        <begin position="12"/>
        <end position="32"/>
    </location>
</feature>
<proteinExistence type="predicted"/>
<name>A0A1W0WZY3_HYPEX</name>
<evidence type="ECO:0000256" key="1">
    <source>
        <dbReference type="SAM" id="Phobius"/>
    </source>
</evidence>
<dbReference type="SUPFAM" id="SSF53822">
    <property type="entry name" value="Periplasmic binding protein-like I"/>
    <property type="match status" value="1"/>
</dbReference>
<dbReference type="AlphaFoldDB" id="A0A1W0WZY3"/>
<sequence length="440" mass="49332">MKPLLRLSPAQVPLLIIAANLSIMMTLSMTILPRVHMIMMMAGSRNHRLGYEVVGSAYDVALNRSAQLYPKVFGNYSVTRYFTPGTFTCADANAITTVGLSTLYADDSFNAFAVNSKEIRIVLSPEENVLVLASTASLDLLNNKKRFPTLLPLASTSYNNVGLALLKLLRLYKWNAFNLVCDSNAKDPQRLAMEVSCGVLRDTFKDVRDISMLALPFDSSNNDSAGAMLRLAKTHSSGEETGVKLASRFFNRTFNLPSRRVELNKIGTRECSVFVKQFNNVTRRFLTVQYLDSASQRLMADNTTSEVKWFAQTFPPSVVPHCGFNGELCSKREGNSSLLAEVLSVIAVICLLITFACWKYTASRRYLDLWWLLANEKMGTVRKEQGGRSYWQLETPPTCSFPRRNTKSTVLSVGTMRAEDKRRLSMDLTLSAEWRNLRSL</sequence>
<keyword evidence="1" id="KW-0812">Transmembrane</keyword>
<accession>A0A1W0WZY3</accession>
<dbReference type="Gene3D" id="3.40.50.2300">
    <property type="match status" value="1"/>
</dbReference>
<gene>
    <name evidence="2" type="ORF">BV898_05310</name>
</gene>
<protein>
    <recommendedName>
        <fullName evidence="4">Receptor ligand binding region domain-containing protein</fullName>
    </recommendedName>
</protein>
<dbReference type="InterPro" id="IPR028082">
    <property type="entry name" value="Peripla_BP_I"/>
</dbReference>
<evidence type="ECO:0008006" key="4">
    <source>
        <dbReference type="Google" id="ProtNLM"/>
    </source>
</evidence>
<organism evidence="2 3">
    <name type="scientific">Hypsibius exemplaris</name>
    <name type="common">Freshwater tardigrade</name>
    <dbReference type="NCBI Taxonomy" id="2072580"/>
    <lineage>
        <taxon>Eukaryota</taxon>
        <taxon>Metazoa</taxon>
        <taxon>Ecdysozoa</taxon>
        <taxon>Tardigrada</taxon>
        <taxon>Eutardigrada</taxon>
        <taxon>Parachela</taxon>
        <taxon>Hypsibioidea</taxon>
        <taxon>Hypsibiidae</taxon>
        <taxon>Hypsibius</taxon>
    </lineage>
</organism>
<evidence type="ECO:0000313" key="2">
    <source>
        <dbReference type="EMBL" id="OQV20728.1"/>
    </source>
</evidence>
<comment type="caution">
    <text evidence="2">The sequence shown here is derived from an EMBL/GenBank/DDBJ whole genome shotgun (WGS) entry which is preliminary data.</text>
</comment>
<dbReference type="Proteomes" id="UP000192578">
    <property type="component" value="Unassembled WGS sequence"/>
</dbReference>
<keyword evidence="3" id="KW-1185">Reference proteome</keyword>
<dbReference type="EMBL" id="MTYJ01000028">
    <property type="protein sequence ID" value="OQV20728.1"/>
    <property type="molecule type" value="Genomic_DNA"/>
</dbReference>
<reference evidence="3" key="1">
    <citation type="submission" date="2017-01" db="EMBL/GenBank/DDBJ databases">
        <title>Comparative genomics of anhydrobiosis in the tardigrade Hypsibius dujardini.</title>
        <authorList>
            <person name="Yoshida Y."/>
            <person name="Koutsovoulos G."/>
            <person name="Laetsch D."/>
            <person name="Stevens L."/>
            <person name="Kumar S."/>
            <person name="Horikawa D."/>
            <person name="Ishino K."/>
            <person name="Komine S."/>
            <person name="Tomita M."/>
            <person name="Blaxter M."/>
            <person name="Arakawa K."/>
        </authorList>
    </citation>
    <scope>NUCLEOTIDE SEQUENCE [LARGE SCALE GENOMIC DNA]</scope>
    <source>
        <strain evidence="3">Z151</strain>
    </source>
</reference>